<sequence length="311" mass="35519">MSIPTHDEIRVPALKLLKEKGILKLKEFEAPLAKEFNLTNEELIEMYASGNGPVFYDRVSWALSYLNMSGLVNKPRRGHYQVTEEGIKMLSSPEQVNEYIAQKIQNRNREKIESTQNNTLEQTLFTSDVINELTPSETIEISFQKIKSKIYNEIIDTINSKTPREFEKLVVALLQKMGYGGEIHNSGEVTQYSNDNGIDGIIKEDVLGFGRIYIQAKRYQRDNKIGEPALRDFYGALGATNSKKGVFITTSSFQKNAKEYVNRLNGATIILIDGEELAKYIYDYSLGMQTEQIIEIKKLDSDFWDIMEDNI</sequence>
<dbReference type="InterPro" id="IPR025745">
    <property type="entry name" value="Mrr-like_N_dom"/>
</dbReference>
<dbReference type="Proteomes" id="UP000251311">
    <property type="component" value="Unassembled WGS sequence"/>
</dbReference>
<dbReference type="PANTHER" id="PTHR30015:SF7">
    <property type="entry name" value="TYPE IV METHYL-DIRECTED RESTRICTION ENZYME ECOKMRR"/>
    <property type="match status" value="1"/>
</dbReference>
<dbReference type="InterPro" id="IPR052906">
    <property type="entry name" value="Type_IV_Methyl-Rstrct_Enzyme"/>
</dbReference>
<comment type="caution">
    <text evidence="3">The sequence shown here is derived from an EMBL/GenBank/DDBJ whole genome shotgun (WGS) entry which is preliminary data.</text>
</comment>
<dbReference type="PANTHER" id="PTHR30015">
    <property type="entry name" value="MRR RESTRICTION SYSTEM PROTEIN"/>
    <property type="match status" value="1"/>
</dbReference>
<evidence type="ECO:0000259" key="2">
    <source>
        <dbReference type="Pfam" id="PF14338"/>
    </source>
</evidence>
<reference evidence="3 4" key="1">
    <citation type="submission" date="2017-02" db="EMBL/GenBank/DDBJ databases">
        <title>Arcobacter lacus sp. nov., a new species isolated from reclaimed water.</title>
        <authorList>
            <person name="Figueras M.J."/>
            <person name="Perez-Cataluna A."/>
            <person name="Salas-Masso N."/>
        </authorList>
    </citation>
    <scope>NUCLEOTIDE SEQUENCE [LARGE SCALE GENOMIC DNA]</scope>
    <source>
        <strain evidence="3 4">RW43-9</strain>
    </source>
</reference>
<keyword evidence="3" id="KW-0255">Endonuclease</keyword>
<dbReference type="Pfam" id="PF04471">
    <property type="entry name" value="Mrr_cat"/>
    <property type="match status" value="1"/>
</dbReference>
<dbReference type="Gene3D" id="3.40.1350.10">
    <property type="match status" value="1"/>
</dbReference>
<protein>
    <submittedName>
        <fullName evidence="3">Restriction endonuclease</fullName>
    </submittedName>
</protein>
<feature type="domain" description="Restriction system protein Mrr-like N-terminal" evidence="2">
    <location>
        <begin position="8"/>
        <end position="91"/>
    </location>
</feature>
<keyword evidence="3" id="KW-0540">Nuclease</keyword>
<dbReference type="InterPro" id="IPR011856">
    <property type="entry name" value="tRNA_endonuc-like_dom_sf"/>
</dbReference>
<dbReference type="GO" id="GO:0004519">
    <property type="term" value="F:endonuclease activity"/>
    <property type="evidence" value="ECO:0007669"/>
    <property type="project" value="UniProtKB-KW"/>
</dbReference>
<accession>A0ABX5JEU9</accession>
<dbReference type="InterPro" id="IPR007560">
    <property type="entry name" value="Restrct_endonuc_IV_Mrr"/>
</dbReference>
<evidence type="ECO:0000313" key="4">
    <source>
        <dbReference type="Proteomes" id="UP000251311"/>
    </source>
</evidence>
<name>A0ABX5JEU9_9BACT</name>
<dbReference type="Pfam" id="PF14338">
    <property type="entry name" value="Mrr_N"/>
    <property type="match status" value="1"/>
</dbReference>
<keyword evidence="4" id="KW-1185">Reference proteome</keyword>
<keyword evidence="3" id="KW-0378">Hydrolase</keyword>
<gene>
    <name evidence="3" type="ORF">B0175_11000</name>
</gene>
<dbReference type="InterPro" id="IPR011335">
    <property type="entry name" value="Restrct_endonuc-II-like"/>
</dbReference>
<feature type="domain" description="Restriction endonuclease type IV Mrr" evidence="1">
    <location>
        <begin position="161"/>
        <end position="280"/>
    </location>
</feature>
<dbReference type="RefSeq" id="WP_108528597.1">
    <property type="nucleotide sequence ID" value="NZ_MUXF01000024.1"/>
</dbReference>
<evidence type="ECO:0000313" key="3">
    <source>
        <dbReference type="EMBL" id="PUE64248.1"/>
    </source>
</evidence>
<evidence type="ECO:0000259" key="1">
    <source>
        <dbReference type="Pfam" id="PF04471"/>
    </source>
</evidence>
<proteinExistence type="predicted"/>
<dbReference type="SUPFAM" id="SSF52980">
    <property type="entry name" value="Restriction endonuclease-like"/>
    <property type="match status" value="1"/>
</dbReference>
<organism evidence="3 4">
    <name type="scientific">Arcobacter lacus</name>
    <dbReference type="NCBI Taxonomy" id="1912876"/>
    <lineage>
        <taxon>Bacteria</taxon>
        <taxon>Pseudomonadati</taxon>
        <taxon>Campylobacterota</taxon>
        <taxon>Epsilonproteobacteria</taxon>
        <taxon>Campylobacterales</taxon>
        <taxon>Arcobacteraceae</taxon>
        <taxon>Arcobacter</taxon>
    </lineage>
</organism>
<dbReference type="EMBL" id="MUXF01000024">
    <property type="protein sequence ID" value="PUE64248.1"/>
    <property type="molecule type" value="Genomic_DNA"/>
</dbReference>